<organism evidence="1 2">
    <name type="scientific">Luteolibacter soli</name>
    <dbReference type="NCBI Taxonomy" id="3135280"/>
    <lineage>
        <taxon>Bacteria</taxon>
        <taxon>Pseudomonadati</taxon>
        <taxon>Verrucomicrobiota</taxon>
        <taxon>Verrucomicrobiia</taxon>
        <taxon>Verrucomicrobiales</taxon>
        <taxon>Verrucomicrobiaceae</taxon>
        <taxon>Luteolibacter</taxon>
    </lineage>
</organism>
<evidence type="ECO:0000313" key="1">
    <source>
        <dbReference type="EMBL" id="MEK7950928.1"/>
    </source>
</evidence>
<gene>
    <name evidence="1" type="ORF">WKV53_10490</name>
</gene>
<reference evidence="1 2" key="1">
    <citation type="submission" date="2024-04" db="EMBL/GenBank/DDBJ databases">
        <title>Luteolibacter sp. isolated from soil.</title>
        <authorList>
            <person name="An J."/>
        </authorList>
    </citation>
    <scope>NUCLEOTIDE SEQUENCE [LARGE SCALE GENOMIC DNA]</scope>
    <source>
        <strain evidence="1 2">Y139</strain>
    </source>
</reference>
<keyword evidence="2" id="KW-1185">Reference proteome</keyword>
<evidence type="ECO:0000313" key="2">
    <source>
        <dbReference type="Proteomes" id="UP001371305"/>
    </source>
</evidence>
<accession>A0ABU9ATT0</accession>
<proteinExistence type="predicted"/>
<dbReference type="Proteomes" id="UP001371305">
    <property type="component" value="Unassembled WGS sequence"/>
</dbReference>
<dbReference type="RefSeq" id="WP_341404530.1">
    <property type="nucleotide sequence ID" value="NZ_JBBUKT010000003.1"/>
</dbReference>
<dbReference type="EMBL" id="JBBUKT010000003">
    <property type="protein sequence ID" value="MEK7950928.1"/>
    <property type="molecule type" value="Genomic_DNA"/>
</dbReference>
<comment type="caution">
    <text evidence="1">The sequence shown here is derived from an EMBL/GenBank/DDBJ whole genome shotgun (WGS) entry which is preliminary data.</text>
</comment>
<protein>
    <submittedName>
        <fullName evidence="1">Uncharacterized protein</fullName>
    </submittedName>
</protein>
<name>A0ABU9ATT0_9BACT</name>
<sequence>MQRLVQMNKQLSEKQLRSSERDLKKKFAGFYRDLLNLVANDTSDFRPVEFSYVNRKEAELSIKWRNQATQLLTAAANSLGR</sequence>